<organism evidence="1 2">
    <name type="scientific">Dreissena polymorpha</name>
    <name type="common">Zebra mussel</name>
    <name type="synonym">Mytilus polymorpha</name>
    <dbReference type="NCBI Taxonomy" id="45954"/>
    <lineage>
        <taxon>Eukaryota</taxon>
        <taxon>Metazoa</taxon>
        <taxon>Spiralia</taxon>
        <taxon>Lophotrochozoa</taxon>
        <taxon>Mollusca</taxon>
        <taxon>Bivalvia</taxon>
        <taxon>Autobranchia</taxon>
        <taxon>Heteroconchia</taxon>
        <taxon>Euheterodonta</taxon>
        <taxon>Imparidentia</taxon>
        <taxon>Neoheterodontei</taxon>
        <taxon>Myida</taxon>
        <taxon>Dreissenoidea</taxon>
        <taxon>Dreissenidae</taxon>
        <taxon>Dreissena</taxon>
    </lineage>
</organism>
<sequence>MSTCLNIPGAVKDILHYSNFKECGTPSSANLDHSLFFKVVKNMYCPNSFNPDHLTLAEFRQMTFKMPGKVFRHPTSWMPPKEALQSLCELVQCQVDYLFTSFDHGSELPNFFNKGQICHKTRFSI</sequence>
<comment type="caution">
    <text evidence="1">The sequence shown here is derived from an EMBL/GenBank/DDBJ whole genome shotgun (WGS) entry which is preliminary data.</text>
</comment>
<name>A0A9D4N0J3_DREPO</name>
<dbReference type="Proteomes" id="UP000828390">
    <property type="component" value="Unassembled WGS sequence"/>
</dbReference>
<proteinExistence type="predicted"/>
<gene>
    <name evidence="1" type="ORF">DPMN_009648</name>
</gene>
<dbReference type="AlphaFoldDB" id="A0A9D4N0J3"/>
<reference evidence="1" key="2">
    <citation type="submission" date="2020-11" db="EMBL/GenBank/DDBJ databases">
        <authorList>
            <person name="McCartney M.A."/>
            <person name="Auch B."/>
            <person name="Kono T."/>
            <person name="Mallez S."/>
            <person name="Becker A."/>
            <person name="Gohl D.M."/>
            <person name="Silverstein K.A.T."/>
            <person name="Koren S."/>
            <person name="Bechman K.B."/>
            <person name="Herman A."/>
            <person name="Abrahante J.E."/>
            <person name="Garbe J."/>
        </authorList>
    </citation>
    <scope>NUCLEOTIDE SEQUENCE</scope>
    <source>
        <strain evidence="1">Duluth1</strain>
        <tissue evidence="1">Whole animal</tissue>
    </source>
</reference>
<accession>A0A9D4N0J3</accession>
<keyword evidence="2" id="KW-1185">Reference proteome</keyword>
<protein>
    <submittedName>
        <fullName evidence="1">Uncharacterized protein</fullName>
    </submittedName>
</protein>
<evidence type="ECO:0000313" key="2">
    <source>
        <dbReference type="Proteomes" id="UP000828390"/>
    </source>
</evidence>
<evidence type="ECO:0000313" key="1">
    <source>
        <dbReference type="EMBL" id="KAH3885653.1"/>
    </source>
</evidence>
<dbReference type="EMBL" id="JAIWYP010000001">
    <property type="protein sequence ID" value="KAH3885653.1"/>
    <property type="molecule type" value="Genomic_DNA"/>
</dbReference>
<reference evidence="1" key="1">
    <citation type="journal article" date="2019" name="bioRxiv">
        <title>The Genome of the Zebra Mussel, Dreissena polymorpha: A Resource for Invasive Species Research.</title>
        <authorList>
            <person name="McCartney M.A."/>
            <person name="Auch B."/>
            <person name="Kono T."/>
            <person name="Mallez S."/>
            <person name="Zhang Y."/>
            <person name="Obille A."/>
            <person name="Becker A."/>
            <person name="Abrahante J.E."/>
            <person name="Garbe J."/>
            <person name="Badalamenti J.P."/>
            <person name="Herman A."/>
            <person name="Mangelson H."/>
            <person name="Liachko I."/>
            <person name="Sullivan S."/>
            <person name="Sone E.D."/>
            <person name="Koren S."/>
            <person name="Silverstein K.A.T."/>
            <person name="Beckman K.B."/>
            <person name="Gohl D.M."/>
        </authorList>
    </citation>
    <scope>NUCLEOTIDE SEQUENCE</scope>
    <source>
        <strain evidence="1">Duluth1</strain>
        <tissue evidence="1">Whole animal</tissue>
    </source>
</reference>